<evidence type="ECO:0000256" key="1">
    <source>
        <dbReference type="SAM" id="MobiDB-lite"/>
    </source>
</evidence>
<dbReference type="Proteomes" id="UP000701853">
    <property type="component" value="Chromosome 10"/>
</dbReference>
<name>A0A8J6CW66_9ROSI</name>
<evidence type="ECO:0000313" key="3">
    <source>
        <dbReference type="Proteomes" id="UP000701853"/>
    </source>
</evidence>
<feature type="region of interest" description="Disordered" evidence="1">
    <location>
        <begin position="211"/>
        <end position="266"/>
    </location>
</feature>
<dbReference type="AlphaFoldDB" id="A0A8J6CW66"/>
<comment type="caution">
    <text evidence="2">The sequence shown here is derived from an EMBL/GenBank/DDBJ whole genome shotgun (WGS) entry which is preliminary data.</text>
</comment>
<protein>
    <recommendedName>
        <fullName evidence="4">Aminotransferase-like plant mobile domain-containing protein</fullName>
    </recommendedName>
</protein>
<feature type="compositionally biased region" description="Basic and acidic residues" evidence="1">
    <location>
        <begin position="123"/>
        <end position="145"/>
    </location>
</feature>
<evidence type="ECO:0008006" key="4">
    <source>
        <dbReference type="Google" id="ProtNLM"/>
    </source>
</evidence>
<dbReference type="EMBL" id="JAHUZN010000010">
    <property type="protein sequence ID" value="KAG8482198.1"/>
    <property type="molecule type" value="Genomic_DNA"/>
</dbReference>
<feature type="compositionally biased region" description="Polar residues" evidence="1">
    <location>
        <begin position="216"/>
        <end position="234"/>
    </location>
</feature>
<feature type="region of interest" description="Disordered" evidence="1">
    <location>
        <begin position="123"/>
        <end position="175"/>
    </location>
</feature>
<gene>
    <name evidence="2" type="ORF">CXB51_026806</name>
</gene>
<sequence>MGTVSLSIFTSSSGPPIYIPTHNEFQWTPYEDPTIRAVIPDEYLQNPNAWHVKVLNDHHKIDLRQLHMDWLRFWSHYIQMWEDRYDYLPTREPIIIPEFACVPEYMPWFRIHGKSYLLSKEERQRQLRAQRERRDPLNPKRRDDAGTSIAPTQSPSPTTRPTQSPGPTVQPSTLTTQPLQMMSGGAVGELFFLPIPITLWFQTPPPLMMQTPPQSLFYQGGSSSQYPQPESSLEQVEPSPEAGQRRNPTRNRRRPPCGTESDRHRH</sequence>
<keyword evidence="3" id="KW-1185">Reference proteome</keyword>
<evidence type="ECO:0000313" key="2">
    <source>
        <dbReference type="EMBL" id="KAG8482198.1"/>
    </source>
</evidence>
<reference evidence="2 3" key="1">
    <citation type="journal article" date="2021" name="bioRxiv">
        <title>The Gossypium anomalum genome as a resource for cotton improvement and evolutionary analysis of hybrid incompatibility.</title>
        <authorList>
            <person name="Grover C.E."/>
            <person name="Yuan D."/>
            <person name="Arick M.A."/>
            <person name="Miller E.R."/>
            <person name="Hu G."/>
            <person name="Peterson D.G."/>
            <person name="Wendel J.F."/>
            <person name="Udall J.A."/>
        </authorList>
    </citation>
    <scope>NUCLEOTIDE SEQUENCE [LARGE SCALE GENOMIC DNA]</scope>
    <source>
        <strain evidence="2">JFW-Udall</strain>
        <tissue evidence="2">Leaf</tissue>
    </source>
</reference>
<organism evidence="2 3">
    <name type="scientific">Gossypium anomalum</name>
    <dbReference type="NCBI Taxonomy" id="47600"/>
    <lineage>
        <taxon>Eukaryota</taxon>
        <taxon>Viridiplantae</taxon>
        <taxon>Streptophyta</taxon>
        <taxon>Embryophyta</taxon>
        <taxon>Tracheophyta</taxon>
        <taxon>Spermatophyta</taxon>
        <taxon>Magnoliopsida</taxon>
        <taxon>eudicotyledons</taxon>
        <taxon>Gunneridae</taxon>
        <taxon>Pentapetalae</taxon>
        <taxon>rosids</taxon>
        <taxon>malvids</taxon>
        <taxon>Malvales</taxon>
        <taxon>Malvaceae</taxon>
        <taxon>Malvoideae</taxon>
        <taxon>Gossypium</taxon>
    </lineage>
</organism>
<proteinExistence type="predicted"/>
<accession>A0A8J6CW66</accession>
<feature type="compositionally biased region" description="Low complexity" evidence="1">
    <location>
        <begin position="151"/>
        <end position="167"/>
    </location>
</feature>